<keyword evidence="13" id="KW-1208">Phospholipid metabolism</keyword>
<dbReference type="PANTHER" id="PTHR14269:SF61">
    <property type="entry name" value="CDP-DIACYLGLYCEROL--SERINE O-PHOSPHATIDYLTRANSFERASE"/>
    <property type="match status" value="1"/>
</dbReference>
<evidence type="ECO:0000256" key="9">
    <source>
        <dbReference type="ARBA" id="ARBA00022989"/>
    </source>
</evidence>
<dbReference type="GO" id="GO:0003882">
    <property type="term" value="F:CDP-diacylglycerol-serine O-phosphatidyltransferase activity"/>
    <property type="evidence" value="ECO:0007669"/>
    <property type="project" value="UniProtKB-EC"/>
</dbReference>
<evidence type="ECO:0000313" key="19">
    <source>
        <dbReference type="Proteomes" id="UP000242317"/>
    </source>
</evidence>
<evidence type="ECO:0000256" key="6">
    <source>
        <dbReference type="ARBA" id="ARBA00022516"/>
    </source>
</evidence>
<comment type="similarity">
    <text evidence="3 15">Belongs to the CDP-alcohol phosphatidyltransferase class-I family.</text>
</comment>
<dbReference type="InterPro" id="IPR048254">
    <property type="entry name" value="CDP_ALCOHOL_P_TRANSF_CS"/>
</dbReference>
<evidence type="ECO:0000256" key="11">
    <source>
        <dbReference type="ARBA" id="ARBA00023136"/>
    </source>
</evidence>
<feature type="compositionally biased region" description="Polar residues" evidence="16">
    <location>
        <begin position="9"/>
        <end position="24"/>
    </location>
</feature>
<reference evidence="19" key="1">
    <citation type="submission" date="2016-09" db="EMBL/GenBank/DDBJ databases">
        <authorList>
            <person name="Varghese N."/>
            <person name="Submissions S."/>
        </authorList>
    </citation>
    <scope>NUCLEOTIDE SEQUENCE [LARGE SCALE GENOMIC DNA]</scope>
    <source>
        <strain evidence="19">ANC 3699</strain>
    </source>
</reference>
<evidence type="ECO:0000256" key="2">
    <source>
        <dbReference type="ARBA" id="ARBA00004127"/>
    </source>
</evidence>
<evidence type="ECO:0000256" key="3">
    <source>
        <dbReference type="ARBA" id="ARBA00010441"/>
    </source>
</evidence>
<feature type="transmembrane region" description="Helical" evidence="17">
    <location>
        <begin position="140"/>
        <end position="159"/>
    </location>
</feature>
<evidence type="ECO:0000313" key="18">
    <source>
        <dbReference type="EMBL" id="SDB82392.1"/>
    </source>
</evidence>
<protein>
    <recommendedName>
        <fullName evidence="5">CDP-diacylglycerol--serine O-phosphatidyltransferase</fullName>
        <ecNumber evidence="4">2.7.8.8</ecNumber>
    </recommendedName>
    <alternativeName>
        <fullName evidence="14">Phosphatidylserine synthase</fullName>
    </alternativeName>
</protein>
<feature type="transmembrane region" description="Helical" evidence="17">
    <location>
        <begin position="237"/>
        <end position="255"/>
    </location>
</feature>
<evidence type="ECO:0000256" key="16">
    <source>
        <dbReference type="SAM" id="MobiDB-lite"/>
    </source>
</evidence>
<evidence type="ECO:0000256" key="5">
    <source>
        <dbReference type="ARBA" id="ARBA00017171"/>
    </source>
</evidence>
<keyword evidence="6" id="KW-0444">Lipid biosynthesis</keyword>
<evidence type="ECO:0000256" key="15">
    <source>
        <dbReference type="RuleBase" id="RU003750"/>
    </source>
</evidence>
<dbReference type="GO" id="GO:0008654">
    <property type="term" value="P:phospholipid biosynthetic process"/>
    <property type="evidence" value="ECO:0007669"/>
    <property type="project" value="UniProtKB-KW"/>
</dbReference>
<evidence type="ECO:0000256" key="13">
    <source>
        <dbReference type="ARBA" id="ARBA00023264"/>
    </source>
</evidence>
<evidence type="ECO:0000256" key="17">
    <source>
        <dbReference type="SAM" id="Phobius"/>
    </source>
</evidence>
<dbReference type="InterPro" id="IPR004533">
    <property type="entry name" value="CDP-diaglyc--ser_O-PTrfase"/>
</dbReference>
<dbReference type="PANTHER" id="PTHR14269">
    <property type="entry name" value="CDP-DIACYLGLYCEROL--GLYCEROL-3-PHOSPHATE 3-PHOSPHATIDYLTRANSFERASE-RELATED"/>
    <property type="match status" value="1"/>
</dbReference>
<dbReference type="EMBL" id="FMYK01000001">
    <property type="protein sequence ID" value="SDB82392.1"/>
    <property type="molecule type" value="Genomic_DNA"/>
</dbReference>
<dbReference type="InterPro" id="IPR000462">
    <property type="entry name" value="CDP-OH_P_trans"/>
</dbReference>
<keyword evidence="12" id="KW-0594">Phospholipid biosynthesis</keyword>
<evidence type="ECO:0000256" key="4">
    <source>
        <dbReference type="ARBA" id="ARBA00013174"/>
    </source>
</evidence>
<name>A0A1G6GK29_9GAMM</name>
<evidence type="ECO:0000256" key="14">
    <source>
        <dbReference type="ARBA" id="ARBA00032361"/>
    </source>
</evidence>
<keyword evidence="11 17" id="KW-0472">Membrane</keyword>
<dbReference type="RefSeq" id="WP_092614453.1">
    <property type="nucleotide sequence ID" value="NZ_FMYK01000001.1"/>
</dbReference>
<sequence length="284" mass="31152">MQQSDESKATTSANNAKPTPSKNEPSALDYDGITFEVVEEEHTANGKVRRRGIYLWPNLITTAALLSGFYSIIASMNGQYLQAVYAIIIAALLDGLDGRVARAIGAQSAFGEQFDSLSDLLAFGVAPAILMYSWSTHDLGRIGLACCFIYTVCAAFRLARFNVQIGIVDKRYFIGIASPIAAIIVICSVWVQQDFKAMLDFSATWLQVLNAATMVIIGLLMISNLKYYSFKVMDRKRVPFVMMIPVILIFSAITYNIPVGILIVSIIYALSGIVTTLMSRKQTA</sequence>
<feature type="transmembrane region" description="Helical" evidence="17">
    <location>
        <begin position="203"/>
        <end position="225"/>
    </location>
</feature>
<dbReference type="InterPro" id="IPR043130">
    <property type="entry name" value="CDP-OH_PTrfase_TM_dom"/>
</dbReference>
<dbReference type="InterPro" id="IPR050324">
    <property type="entry name" value="CDP-alcohol_PTase-I"/>
</dbReference>
<feature type="transmembrane region" description="Helical" evidence="17">
    <location>
        <begin position="53"/>
        <end position="73"/>
    </location>
</feature>
<organism evidence="18 19">
    <name type="scientific">Acinetobacter marinus</name>
    <dbReference type="NCBI Taxonomy" id="281375"/>
    <lineage>
        <taxon>Bacteria</taxon>
        <taxon>Pseudomonadati</taxon>
        <taxon>Pseudomonadota</taxon>
        <taxon>Gammaproteobacteria</taxon>
        <taxon>Moraxellales</taxon>
        <taxon>Moraxellaceae</taxon>
        <taxon>Acinetobacter</taxon>
    </lineage>
</organism>
<keyword evidence="9 17" id="KW-1133">Transmembrane helix</keyword>
<dbReference type="EC" id="2.7.8.8" evidence="4"/>
<accession>A0A1G6GK29</accession>
<evidence type="ECO:0000256" key="12">
    <source>
        <dbReference type="ARBA" id="ARBA00023209"/>
    </source>
</evidence>
<evidence type="ECO:0000256" key="10">
    <source>
        <dbReference type="ARBA" id="ARBA00023098"/>
    </source>
</evidence>
<dbReference type="Gene3D" id="1.20.120.1760">
    <property type="match status" value="1"/>
</dbReference>
<keyword evidence="7 15" id="KW-0808">Transferase</keyword>
<keyword evidence="8 17" id="KW-0812">Transmembrane</keyword>
<dbReference type="Proteomes" id="UP000242317">
    <property type="component" value="Unassembled WGS sequence"/>
</dbReference>
<evidence type="ECO:0000256" key="1">
    <source>
        <dbReference type="ARBA" id="ARBA00000287"/>
    </source>
</evidence>
<dbReference type="NCBIfam" id="TIGR00473">
    <property type="entry name" value="pssA"/>
    <property type="match status" value="1"/>
</dbReference>
<feature type="transmembrane region" description="Helical" evidence="17">
    <location>
        <begin position="171"/>
        <end position="191"/>
    </location>
</feature>
<dbReference type="PROSITE" id="PS00379">
    <property type="entry name" value="CDP_ALCOHOL_P_TRANSF"/>
    <property type="match status" value="1"/>
</dbReference>
<keyword evidence="10" id="KW-0443">Lipid metabolism</keyword>
<comment type="catalytic activity">
    <reaction evidence="1">
        <text>a CDP-1,2-diacyl-sn-glycerol + L-serine = a 1,2-diacyl-sn-glycero-3-phospho-L-serine + CMP + H(+)</text>
        <dbReference type="Rhea" id="RHEA:16913"/>
        <dbReference type="ChEBI" id="CHEBI:15378"/>
        <dbReference type="ChEBI" id="CHEBI:33384"/>
        <dbReference type="ChEBI" id="CHEBI:57262"/>
        <dbReference type="ChEBI" id="CHEBI:58332"/>
        <dbReference type="ChEBI" id="CHEBI:60377"/>
        <dbReference type="EC" id="2.7.8.8"/>
    </reaction>
</comment>
<comment type="subcellular location">
    <subcellularLocation>
        <location evidence="2">Endomembrane system</location>
        <topology evidence="2">Multi-pass membrane protein</topology>
    </subcellularLocation>
</comment>
<keyword evidence="19" id="KW-1185">Reference proteome</keyword>
<proteinExistence type="inferred from homology"/>
<dbReference type="GO" id="GO:0012505">
    <property type="term" value="C:endomembrane system"/>
    <property type="evidence" value="ECO:0007669"/>
    <property type="project" value="UniProtKB-SubCell"/>
</dbReference>
<feature type="region of interest" description="Disordered" evidence="16">
    <location>
        <begin position="1"/>
        <end position="28"/>
    </location>
</feature>
<evidence type="ECO:0000256" key="8">
    <source>
        <dbReference type="ARBA" id="ARBA00022692"/>
    </source>
</evidence>
<dbReference type="OrthoDB" id="9777147at2"/>
<evidence type="ECO:0000256" key="7">
    <source>
        <dbReference type="ARBA" id="ARBA00022679"/>
    </source>
</evidence>
<dbReference type="Pfam" id="PF01066">
    <property type="entry name" value="CDP-OH_P_transf"/>
    <property type="match status" value="1"/>
</dbReference>
<dbReference type="AlphaFoldDB" id="A0A1G6GK29"/>
<feature type="transmembrane region" description="Helical" evidence="17">
    <location>
        <begin position="261"/>
        <end position="279"/>
    </location>
</feature>
<dbReference type="GO" id="GO:0016020">
    <property type="term" value="C:membrane"/>
    <property type="evidence" value="ECO:0007669"/>
    <property type="project" value="InterPro"/>
</dbReference>
<gene>
    <name evidence="18" type="ORF">SAMN05421749_10193</name>
</gene>